<evidence type="ECO:0000313" key="1">
    <source>
        <dbReference type="EMBL" id="KAK9289770.1"/>
    </source>
</evidence>
<sequence length="196" mass="21451">MERKQSLTLRQAHMMGNIISEADEGGGGSHNLDLKLGMAPPCFANGQKEHDNGGGFQFQRDPDDMPDDRRARIENSASATARIQPPHAIPMASEHPPIWNGLNSSFFPIYKERAIEKRMEVDSAPMWAWQIQGLYGGATPVPLFSTAASSGFSSSNTNASSAAVTQPQFPNTTVLSHHYSPSITNTNNICHYYCRS</sequence>
<comment type="caution">
    <text evidence="1">The sequence shown here is derived from an EMBL/GenBank/DDBJ whole genome shotgun (WGS) entry which is preliminary data.</text>
</comment>
<evidence type="ECO:0000313" key="2">
    <source>
        <dbReference type="Proteomes" id="UP001415857"/>
    </source>
</evidence>
<keyword evidence="2" id="KW-1185">Reference proteome</keyword>
<accession>A0AAP0S2U8</accession>
<protein>
    <submittedName>
        <fullName evidence="1">Uncharacterized protein</fullName>
    </submittedName>
</protein>
<dbReference type="AlphaFoldDB" id="A0AAP0S2U8"/>
<reference evidence="1 2" key="1">
    <citation type="journal article" date="2024" name="Plant J.">
        <title>Genome sequences and population genomics reveal climatic adaptation and genomic divergence between two closely related sweetgum species.</title>
        <authorList>
            <person name="Xu W.Q."/>
            <person name="Ren C.Q."/>
            <person name="Zhang X.Y."/>
            <person name="Comes H.P."/>
            <person name="Liu X.H."/>
            <person name="Li Y.G."/>
            <person name="Kettle C.J."/>
            <person name="Jalonen R."/>
            <person name="Gaisberger H."/>
            <person name="Ma Y.Z."/>
            <person name="Qiu Y.X."/>
        </authorList>
    </citation>
    <scope>NUCLEOTIDE SEQUENCE [LARGE SCALE GENOMIC DNA]</scope>
    <source>
        <strain evidence="1">Hangzhou</strain>
    </source>
</reference>
<name>A0AAP0S2U8_LIQFO</name>
<dbReference type="Proteomes" id="UP001415857">
    <property type="component" value="Unassembled WGS sequence"/>
</dbReference>
<proteinExistence type="predicted"/>
<organism evidence="1 2">
    <name type="scientific">Liquidambar formosana</name>
    <name type="common">Formosan gum</name>
    <dbReference type="NCBI Taxonomy" id="63359"/>
    <lineage>
        <taxon>Eukaryota</taxon>
        <taxon>Viridiplantae</taxon>
        <taxon>Streptophyta</taxon>
        <taxon>Embryophyta</taxon>
        <taxon>Tracheophyta</taxon>
        <taxon>Spermatophyta</taxon>
        <taxon>Magnoliopsida</taxon>
        <taxon>eudicotyledons</taxon>
        <taxon>Gunneridae</taxon>
        <taxon>Pentapetalae</taxon>
        <taxon>Saxifragales</taxon>
        <taxon>Altingiaceae</taxon>
        <taxon>Liquidambar</taxon>
    </lineage>
</organism>
<gene>
    <name evidence="1" type="ORF">L1049_007929</name>
</gene>
<dbReference type="EMBL" id="JBBPBK010000002">
    <property type="protein sequence ID" value="KAK9289770.1"/>
    <property type="molecule type" value="Genomic_DNA"/>
</dbReference>